<keyword evidence="1" id="KW-1133">Transmembrane helix</keyword>
<feature type="non-terminal residue" evidence="2">
    <location>
        <position position="1"/>
    </location>
</feature>
<name>A0A382BVQ4_9ZZZZ</name>
<feature type="transmembrane region" description="Helical" evidence="1">
    <location>
        <begin position="123"/>
        <end position="145"/>
    </location>
</feature>
<feature type="transmembrane region" description="Helical" evidence="1">
    <location>
        <begin position="92"/>
        <end position="111"/>
    </location>
</feature>
<feature type="transmembrane region" description="Helical" evidence="1">
    <location>
        <begin position="57"/>
        <end position="72"/>
    </location>
</feature>
<feature type="transmembrane region" description="Helical" evidence="1">
    <location>
        <begin position="160"/>
        <end position="177"/>
    </location>
</feature>
<organism evidence="2">
    <name type="scientific">marine metagenome</name>
    <dbReference type="NCBI Taxonomy" id="408172"/>
    <lineage>
        <taxon>unclassified sequences</taxon>
        <taxon>metagenomes</taxon>
        <taxon>ecological metagenomes</taxon>
    </lineage>
</organism>
<gene>
    <name evidence="2" type="ORF">METZ01_LOCUS170750</name>
</gene>
<reference evidence="2" key="1">
    <citation type="submission" date="2018-05" db="EMBL/GenBank/DDBJ databases">
        <authorList>
            <person name="Lanie J.A."/>
            <person name="Ng W.-L."/>
            <person name="Kazmierczak K.M."/>
            <person name="Andrzejewski T.M."/>
            <person name="Davidsen T.M."/>
            <person name="Wayne K.J."/>
            <person name="Tettelin H."/>
            <person name="Glass J.I."/>
            <person name="Rusch D."/>
            <person name="Podicherti R."/>
            <person name="Tsui H.-C.T."/>
            <person name="Winkler M.E."/>
        </authorList>
    </citation>
    <scope>NUCLEOTIDE SEQUENCE</scope>
</reference>
<evidence type="ECO:0000256" key="1">
    <source>
        <dbReference type="SAM" id="Phobius"/>
    </source>
</evidence>
<dbReference type="AlphaFoldDB" id="A0A382BVQ4"/>
<feature type="transmembrane region" description="Helical" evidence="1">
    <location>
        <begin position="32"/>
        <end position="50"/>
    </location>
</feature>
<accession>A0A382BVQ4</accession>
<sequence length="229" mass="25867">VIFLGLIFWSSYSVYVLNKTSIYAENGLLENIQVFTIAIACLVLFLPVVYQKRTDKLILLFFSFLCLSFALREVDVEDLNIPSVLKYIGSGIGRNVLLAAGFVTMFSYAMFNITHYKNVLSSFLVSKEGAWIITAGVLLCIGEVFENMSFVSHHVLLEELSELSGYVLILLVSFNYSRNSTTRRSSGYSKSPILLYAQKARLFRMPLSLDVIHRRTLPQTCTKTADELK</sequence>
<keyword evidence="1" id="KW-0472">Membrane</keyword>
<proteinExistence type="predicted"/>
<keyword evidence="1" id="KW-0812">Transmembrane</keyword>
<dbReference type="EMBL" id="UINC01031595">
    <property type="protein sequence ID" value="SVB17896.1"/>
    <property type="molecule type" value="Genomic_DNA"/>
</dbReference>
<evidence type="ECO:0000313" key="2">
    <source>
        <dbReference type="EMBL" id="SVB17896.1"/>
    </source>
</evidence>
<protein>
    <recommendedName>
        <fullName evidence="3">Membrane-associated sensor domain-containing protein</fullName>
    </recommendedName>
</protein>
<evidence type="ECO:0008006" key="3">
    <source>
        <dbReference type="Google" id="ProtNLM"/>
    </source>
</evidence>